<accession>A0A450W688</accession>
<proteinExistence type="predicted"/>
<gene>
    <name evidence="1" type="ORF">BECKLPF1236A_GA0070988_1007211</name>
    <name evidence="2" type="ORF">BECKLPF1236C_GA0070990_1007310</name>
</gene>
<dbReference type="AlphaFoldDB" id="A0A450W688"/>
<reference evidence="1" key="1">
    <citation type="submission" date="2019-02" db="EMBL/GenBank/DDBJ databases">
        <authorList>
            <person name="Gruber-Vodicka R. H."/>
            <person name="Seah K. B. B."/>
        </authorList>
    </citation>
    <scope>NUCLEOTIDE SEQUENCE</scope>
    <source>
        <strain evidence="1">BECK_S312</strain>
        <strain evidence="2">BECK_S426</strain>
    </source>
</reference>
<protein>
    <submittedName>
        <fullName evidence="1">Uncharacterized protein</fullName>
    </submittedName>
</protein>
<organism evidence="1">
    <name type="scientific">Candidatus Kentrum sp. LPFa</name>
    <dbReference type="NCBI Taxonomy" id="2126335"/>
    <lineage>
        <taxon>Bacteria</taxon>
        <taxon>Pseudomonadati</taxon>
        <taxon>Pseudomonadota</taxon>
        <taxon>Gammaproteobacteria</taxon>
        <taxon>Candidatus Kentrum</taxon>
    </lineage>
</organism>
<dbReference type="EMBL" id="CAADFM010000072">
    <property type="protein sequence ID" value="VFK12529.1"/>
    <property type="molecule type" value="Genomic_DNA"/>
</dbReference>
<dbReference type="EMBL" id="CAADFP010000073">
    <property type="protein sequence ID" value="VFK28734.1"/>
    <property type="molecule type" value="Genomic_DNA"/>
</dbReference>
<sequence>MLDNERWAYANLPFILQPGEIRKLKTMMRNSKNRIGPRFYNSPEFGG</sequence>
<evidence type="ECO:0000313" key="2">
    <source>
        <dbReference type="EMBL" id="VFK28734.1"/>
    </source>
</evidence>
<evidence type="ECO:0000313" key="1">
    <source>
        <dbReference type="EMBL" id="VFK12529.1"/>
    </source>
</evidence>
<name>A0A450W688_9GAMM</name>